<evidence type="ECO:0000256" key="7">
    <source>
        <dbReference type="ARBA" id="ARBA00022938"/>
    </source>
</evidence>
<evidence type="ECO:0000256" key="6">
    <source>
        <dbReference type="ARBA" id="ARBA00022729"/>
    </source>
</evidence>
<name>Q6TV62_9POXV</name>
<dbReference type="GO" id="GO:0052031">
    <property type="term" value="P:symbiont-mediated perturbation of host defense response"/>
    <property type="evidence" value="ECO:0007669"/>
    <property type="project" value="UniProtKB-UniRule"/>
</dbReference>
<dbReference type="GO" id="GO:0005615">
    <property type="term" value="C:extracellular space"/>
    <property type="evidence" value="ECO:0007669"/>
    <property type="project" value="UniProtKB-UniRule"/>
</dbReference>
<dbReference type="PANTHER" id="PTHR48482:SF5">
    <property type="entry name" value="INTERLEUKIN-10"/>
    <property type="match status" value="1"/>
</dbReference>
<evidence type="ECO:0000256" key="2">
    <source>
        <dbReference type="ARBA" id="ARBA00008813"/>
    </source>
</evidence>
<keyword evidence="8" id="KW-1015">Disulfide bond</keyword>
<keyword evidence="9" id="KW-0325">Glycoprotein</keyword>
<keyword evidence="10" id="KW-0945">Host-virus interaction</keyword>
<dbReference type="PROSITE" id="PS00520">
    <property type="entry name" value="INTERLEUKIN_10"/>
    <property type="match status" value="1"/>
</dbReference>
<evidence type="ECO:0000313" key="11">
    <source>
        <dbReference type="EMBL" id="AAR98483.1"/>
    </source>
</evidence>
<reference evidence="11 12" key="1">
    <citation type="journal article" date="2004" name="J. Virol.">
        <title>Genomes of the parapoxviruses ORF virus and bovine papular stomatitis virus.</title>
        <authorList>
            <person name="Delhon G."/>
            <person name="Tulman E.R."/>
            <person name="Afonso C.L."/>
            <person name="Lu Z."/>
            <person name="de la Concha-Bermejillo A."/>
            <person name="Lehmkuhl H.D."/>
            <person name="Piccone M.E."/>
            <person name="Kutish G.F."/>
            <person name="Rock D.L."/>
        </authorList>
    </citation>
    <scope>NUCLEOTIDE SEQUENCE [LARGE SCALE GENOMIC DNA]</scope>
    <source>
        <strain evidence="11 12">BV-AR02</strain>
    </source>
</reference>
<dbReference type="Proteomes" id="UP000104372">
    <property type="component" value="Segment"/>
</dbReference>
<dbReference type="FunFam" id="1.20.1250.10:FF:000011">
    <property type="entry name" value="Interleukin-10"/>
    <property type="match status" value="1"/>
</dbReference>
<organism evidence="11 12">
    <name type="scientific">Bovine papular stomatitis virus</name>
    <dbReference type="NCBI Taxonomy" id="129727"/>
    <lineage>
        <taxon>Viruses</taxon>
        <taxon>Varidnaviria</taxon>
        <taxon>Bamfordvirae</taxon>
        <taxon>Nucleocytoviricota</taxon>
        <taxon>Pokkesviricetes</taxon>
        <taxon>Chitovirales</taxon>
        <taxon>Poxviridae</taxon>
        <taxon>Chordopoxvirinae</taxon>
        <taxon>Parapoxvirus</taxon>
        <taxon>Parapoxvirus bovinestomatitis</taxon>
    </lineage>
</organism>
<dbReference type="OrthoDB" id="16414at10239"/>
<comment type="function">
    <text evidence="10">Functional viral cytokine homolog that plays a role in regulating host immune response.</text>
</comment>
<evidence type="ECO:0000256" key="1">
    <source>
        <dbReference type="ARBA" id="ARBA00004613"/>
    </source>
</evidence>
<keyword evidence="5 10" id="KW-0964">Secreted</keyword>
<dbReference type="SMART" id="SM00188">
    <property type="entry name" value="IL10"/>
    <property type="match status" value="1"/>
</dbReference>
<evidence type="ECO:0000256" key="5">
    <source>
        <dbReference type="ARBA" id="ARBA00022525"/>
    </source>
</evidence>
<keyword evidence="7 10" id="KW-1125">Evasion of host immunity by viral interleukin-like protein</keyword>
<evidence type="ECO:0000256" key="4">
    <source>
        <dbReference type="ARBA" id="ARBA00022514"/>
    </source>
</evidence>
<dbReference type="InterPro" id="IPR020443">
    <property type="entry name" value="IL-10/19/20/24/26"/>
</dbReference>
<dbReference type="SUPFAM" id="SSF47266">
    <property type="entry name" value="4-helical cytokines"/>
    <property type="match status" value="1"/>
</dbReference>
<keyword evidence="4 10" id="KW-0202">Cytokine</keyword>
<evidence type="ECO:0000256" key="10">
    <source>
        <dbReference type="RuleBase" id="RU368043"/>
    </source>
</evidence>
<dbReference type="Gene3D" id="1.20.1250.10">
    <property type="match status" value="1"/>
</dbReference>
<comment type="subcellular location">
    <subcellularLocation>
        <location evidence="1 10">Secreted</location>
    </subcellularLocation>
</comment>
<accession>Q6TV62</accession>
<sequence length="185" mass="21565">MANVMYVVLVLNILLTQIHVSNSYCTMCSTGVCKENPHQKQECENTGHQLPHMLRELRAAFGKVKTFFQMKDQLHSLLLTQSLLDDFKGYLGCQALSEMIQFYLEEVMPQAENHGPDIKEHVNSLGEKLKTLRLRLRRCHRFLPCENKSKAVEKVKRVFSELQERGVYKAMSEFDIFINYIETYM</sequence>
<dbReference type="InterPro" id="IPR020423">
    <property type="entry name" value="IL-10_CS"/>
</dbReference>
<dbReference type="GO" id="GO:0005125">
    <property type="term" value="F:cytokine activity"/>
    <property type="evidence" value="ECO:0007669"/>
    <property type="project" value="UniProtKB-UniRule"/>
</dbReference>
<evidence type="ECO:0000313" key="12">
    <source>
        <dbReference type="Proteomes" id="UP000104372"/>
    </source>
</evidence>
<dbReference type="PRINTS" id="PR01294">
    <property type="entry name" value="INTRLEUKIN10"/>
</dbReference>
<dbReference type="InterPro" id="IPR009079">
    <property type="entry name" value="4_helix_cytokine-like_core"/>
</dbReference>
<keyword evidence="6" id="KW-0732">Signal</keyword>
<dbReference type="KEGG" id="vg:2947853"/>
<dbReference type="PANTHER" id="PTHR48482">
    <property type="entry name" value="INTERLEUKIN-19-RELATED"/>
    <property type="match status" value="1"/>
</dbReference>
<evidence type="ECO:0000256" key="3">
    <source>
        <dbReference type="ARBA" id="ARBA00018653"/>
    </source>
</evidence>
<comment type="similarity">
    <text evidence="2 10">Belongs to the IL-10 family.</text>
</comment>
<dbReference type="GeneID" id="2947853"/>
<evidence type="ECO:0000256" key="8">
    <source>
        <dbReference type="ARBA" id="ARBA00023157"/>
    </source>
</evidence>
<dbReference type="GO" id="GO:0006955">
    <property type="term" value="P:immune response"/>
    <property type="evidence" value="ECO:0007669"/>
    <property type="project" value="InterPro"/>
</dbReference>
<proteinExistence type="inferred from homology"/>
<dbReference type="SMR" id="Q6TV62"/>
<protein>
    <recommendedName>
        <fullName evidence="3 10">Viral interleukin-10 homolog</fullName>
    </recommendedName>
</protein>
<dbReference type="InterPro" id="IPR000098">
    <property type="entry name" value="IL-10"/>
</dbReference>
<dbReference type="Pfam" id="PF00726">
    <property type="entry name" value="IL10"/>
    <property type="match status" value="1"/>
</dbReference>
<dbReference type="EMBL" id="AY386265">
    <property type="protein sequence ID" value="AAR98483.1"/>
    <property type="molecule type" value="Genomic_DNA"/>
</dbReference>
<evidence type="ECO:0000256" key="9">
    <source>
        <dbReference type="ARBA" id="ARBA00023180"/>
    </source>
</evidence>
<keyword evidence="12" id="KW-1185">Reference proteome</keyword>
<dbReference type="RefSeq" id="NP_958035.1">
    <property type="nucleotide sequence ID" value="NC_005337.1"/>
</dbReference>
<keyword evidence="10" id="KW-0899">Viral immunoevasion</keyword>